<evidence type="ECO:0000313" key="2">
    <source>
        <dbReference type="EMBL" id="MED6174303.1"/>
    </source>
</evidence>
<name>A0ABU6VR04_9FABA</name>
<sequence>PTSGPHARGRESLRRLLWRKKRRRRRHGGSGGGQKRGYGLDCSCAPMGFKP</sequence>
<proteinExistence type="predicted"/>
<evidence type="ECO:0000313" key="3">
    <source>
        <dbReference type="Proteomes" id="UP001341840"/>
    </source>
</evidence>
<accession>A0ABU6VR04</accession>
<gene>
    <name evidence="2" type="ORF">PIB30_067860</name>
</gene>
<feature type="region of interest" description="Disordered" evidence="1">
    <location>
        <begin position="1"/>
        <end position="51"/>
    </location>
</feature>
<dbReference type="Proteomes" id="UP001341840">
    <property type="component" value="Unassembled WGS sequence"/>
</dbReference>
<keyword evidence="3" id="KW-1185">Reference proteome</keyword>
<dbReference type="EMBL" id="JASCZI010151751">
    <property type="protein sequence ID" value="MED6174303.1"/>
    <property type="molecule type" value="Genomic_DNA"/>
</dbReference>
<feature type="non-terminal residue" evidence="2">
    <location>
        <position position="1"/>
    </location>
</feature>
<evidence type="ECO:0000256" key="1">
    <source>
        <dbReference type="SAM" id="MobiDB-lite"/>
    </source>
</evidence>
<reference evidence="2 3" key="1">
    <citation type="journal article" date="2023" name="Plants (Basel)">
        <title>Bridging the Gap: Combining Genomics and Transcriptomics Approaches to Understand Stylosanthes scabra, an Orphan Legume from the Brazilian Caatinga.</title>
        <authorList>
            <person name="Ferreira-Neto J.R.C."/>
            <person name="da Silva M.D."/>
            <person name="Binneck E."/>
            <person name="de Melo N.F."/>
            <person name="da Silva R.H."/>
            <person name="de Melo A.L.T.M."/>
            <person name="Pandolfi V."/>
            <person name="Bustamante F.O."/>
            <person name="Brasileiro-Vidal A.C."/>
            <person name="Benko-Iseppon A.M."/>
        </authorList>
    </citation>
    <scope>NUCLEOTIDE SEQUENCE [LARGE SCALE GENOMIC DNA]</scope>
    <source>
        <tissue evidence="2">Leaves</tissue>
    </source>
</reference>
<organism evidence="2 3">
    <name type="scientific">Stylosanthes scabra</name>
    <dbReference type="NCBI Taxonomy" id="79078"/>
    <lineage>
        <taxon>Eukaryota</taxon>
        <taxon>Viridiplantae</taxon>
        <taxon>Streptophyta</taxon>
        <taxon>Embryophyta</taxon>
        <taxon>Tracheophyta</taxon>
        <taxon>Spermatophyta</taxon>
        <taxon>Magnoliopsida</taxon>
        <taxon>eudicotyledons</taxon>
        <taxon>Gunneridae</taxon>
        <taxon>Pentapetalae</taxon>
        <taxon>rosids</taxon>
        <taxon>fabids</taxon>
        <taxon>Fabales</taxon>
        <taxon>Fabaceae</taxon>
        <taxon>Papilionoideae</taxon>
        <taxon>50 kb inversion clade</taxon>
        <taxon>dalbergioids sensu lato</taxon>
        <taxon>Dalbergieae</taxon>
        <taxon>Pterocarpus clade</taxon>
        <taxon>Stylosanthes</taxon>
    </lineage>
</organism>
<comment type="caution">
    <text evidence="2">The sequence shown here is derived from an EMBL/GenBank/DDBJ whole genome shotgun (WGS) entry which is preliminary data.</text>
</comment>
<protein>
    <submittedName>
        <fullName evidence="2">Uncharacterized protein</fullName>
    </submittedName>
</protein>
<feature type="compositionally biased region" description="Basic residues" evidence="1">
    <location>
        <begin position="16"/>
        <end position="28"/>
    </location>
</feature>